<name>A0A438IWV4_VITVI</name>
<gene>
    <name evidence="1" type="ORF">CK203_036152</name>
</gene>
<protein>
    <submittedName>
        <fullName evidence="1">Uncharacterized protein</fullName>
    </submittedName>
</protein>
<accession>A0A438IWV4</accession>
<comment type="caution">
    <text evidence="1">The sequence shown here is derived from an EMBL/GenBank/DDBJ whole genome shotgun (WGS) entry which is preliminary data.</text>
</comment>
<proteinExistence type="predicted"/>
<organism evidence="1 2">
    <name type="scientific">Vitis vinifera</name>
    <name type="common">Grape</name>
    <dbReference type="NCBI Taxonomy" id="29760"/>
    <lineage>
        <taxon>Eukaryota</taxon>
        <taxon>Viridiplantae</taxon>
        <taxon>Streptophyta</taxon>
        <taxon>Embryophyta</taxon>
        <taxon>Tracheophyta</taxon>
        <taxon>Spermatophyta</taxon>
        <taxon>Magnoliopsida</taxon>
        <taxon>eudicotyledons</taxon>
        <taxon>Gunneridae</taxon>
        <taxon>Pentapetalae</taxon>
        <taxon>rosids</taxon>
        <taxon>Vitales</taxon>
        <taxon>Vitaceae</taxon>
        <taxon>Viteae</taxon>
        <taxon>Vitis</taxon>
    </lineage>
</organism>
<dbReference type="EMBL" id="QGNW01000077">
    <property type="protein sequence ID" value="RVX01224.1"/>
    <property type="molecule type" value="Genomic_DNA"/>
</dbReference>
<sequence>MVTAPPIEENSDCRARPFHFELYFDLEVMRQQQELRDSFRLLQRYHLEHFMTPREFFYSRIALDFYQSMTTHGTWSPTTIHFSIDGRQGILEARHVVEALHIPYEPVDPTYLWE</sequence>
<reference evidence="1 2" key="1">
    <citation type="journal article" date="2018" name="PLoS Genet.">
        <title>Population sequencing reveals clonal diversity and ancestral inbreeding in the grapevine cultivar Chardonnay.</title>
        <authorList>
            <person name="Roach M.J."/>
            <person name="Johnson D.L."/>
            <person name="Bohlmann J."/>
            <person name="van Vuuren H.J."/>
            <person name="Jones S.J."/>
            <person name="Pretorius I.S."/>
            <person name="Schmidt S.A."/>
            <person name="Borneman A.R."/>
        </authorList>
    </citation>
    <scope>NUCLEOTIDE SEQUENCE [LARGE SCALE GENOMIC DNA]</scope>
    <source>
        <strain evidence="2">cv. Chardonnay</strain>
        <tissue evidence="1">Leaf</tissue>
    </source>
</reference>
<dbReference type="AlphaFoldDB" id="A0A438IWV4"/>
<dbReference type="Proteomes" id="UP000288805">
    <property type="component" value="Unassembled WGS sequence"/>
</dbReference>
<evidence type="ECO:0000313" key="1">
    <source>
        <dbReference type="EMBL" id="RVX01224.1"/>
    </source>
</evidence>
<evidence type="ECO:0000313" key="2">
    <source>
        <dbReference type="Proteomes" id="UP000288805"/>
    </source>
</evidence>